<dbReference type="EMBL" id="PUEC01000019">
    <property type="protein sequence ID" value="PWB01644.1"/>
    <property type="molecule type" value="Genomic_DNA"/>
</dbReference>
<dbReference type="InterPro" id="IPR046552">
    <property type="entry name" value="DUF6706"/>
</dbReference>
<reference evidence="2" key="1">
    <citation type="submission" date="2018-02" db="EMBL/GenBank/DDBJ databases">
        <authorList>
            <person name="Clavel T."/>
            <person name="Strowig T."/>
        </authorList>
    </citation>
    <scope>NUCLEOTIDE SEQUENCE [LARGE SCALE GENOMIC DNA]</scope>
    <source>
        <strain evidence="2">DSM 103720</strain>
    </source>
</reference>
<gene>
    <name evidence="1" type="ORF">C5O23_08820</name>
</gene>
<evidence type="ECO:0000313" key="2">
    <source>
        <dbReference type="Proteomes" id="UP000244905"/>
    </source>
</evidence>
<dbReference type="GeneID" id="82526441"/>
<dbReference type="Proteomes" id="UP000244905">
    <property type="component" value="Unassembled WGS sequence"/>
</dbReference>
<accession>A0A2V1ING6</accession>
<dbReference type="RefSeq" id="WP_107032578.1">
    <property type="nucleotide sequence ID" value="NZ_PUEC01000019.1"/>
</dbReference>
<name>A0A2V1ING6_9BACT</name>
<dbReference type="Pfam" id="PF20449">
    <property type="entry name" value="DUF6706"/>
    <property type="match status" value="1"/>
</dbReference>
<keyword evidence="2" id="KW-1185">Reference proteome</keyword>
<dbReference type="AlphaFoldDB" id="A0A2V1ING6"/>
<proteinExistence type="predicted"/>
<sequence length="111" mass="12328">MENLTKFDALIGELEPYTPNRLTLMKALADANVTDLDAEYTQEDKKPIAVAAIKVLKKLIVLSSDSLGKSSQGYNVDKLEKRIKALCTENDLDADDFVDDLPSITDGSMYW</sequence>
<comment type="caution">
    <text evidence="1">The sequence shown here is derived from an EMBL/GenBank/DDBJ whole genome shotgun (WGS) entry which is preliminary data.</text>
</comment>
<organism evidence="1 2">
    <name type="scientific">Duncaniella muris</name>
    <dbReference type="NCBI Taxonomy" id="2094150"/>
    <lineage>
        <taxon>Bacteria</taxon>
        <taxon>Pseudomonadati</taxon>
        <taxon>Bacteroidota</taxon>
        <taxon>Bacteroidia</taxon>
        <taxon>Bacteroidales</taxon>
        <taxon>Muribaculaceae</taxon>
        <taxon>Duncaniella</taxon>
    </lineage>
</organism>
<protein>
    <submittedName>
        <fullName evidence="1">Uncharacterized protein</fullName>
    </submittedName>
</protein>
<evidence type="ECO:0000313" key="1">
    <source>
        <dbReference type="EMBL" id="PWB01644.1"/>
    </source>
</evidence>